<dbReference type="PANTHER" id="PTHR36925:SF1">
    <property type="entry name" value="COBALT-PRECORRIN-6A REDUCTASE"/>
    <property type="match status" value="1"/>
</dbReference>
<name>A0A7S6WQD7_9SPIR</name>
<evidence type="ECO:0000256" key="3">
    <source>
        <dbReference type="ARBA" id="ARBA00023002"/>
    </source>
</evidence>
<accession>A0A7S6WQD7</accession>
<comment type="pathway">
    <text evidence="1">Cofactor biosynthesis; adenosylcobalamin biosynthesis.</text>
</comment>
<sequence length="249" mass="28356">MIWLIGGTSEAGILAKRFEKNGNAYIMSIATEDGKEFFQDCKLKIGRMTKEEMLEFCKTEKITTIADLSHPYALVVSQLAYETSNELNIKYFRFLRSEITENKNTLHFKNIEEVCTFLKILKTECVFFTTGSKNIPDFEKVRLNRRFVYRILPTAESIEKCKNAGVAAKDIIAIVGPVSEKLNTAMFREYGAEYVVLKNSGEEGGTKEKLEACSKLNIVPIMIDREEQNGIDSLDKIEKEILKNEYTAN</sequence>
<dbReference type="AlphaFoldDB" id="A0A7S6WQD7"/>
<dbReference type="GO" id="GO:0016994">
    <property type="term" value="F:precorrin-6A reductase activity"/>
    <property type="evidence" value="ECO:0007669"/>
    <property type="project" value="UniProtKB-EC"/>
</dbReference>
<dbReference type="NCBIfam" id="TIGR00715">
    <property type="entry name" value="precor6x_red"/>
    <property type="match status" value="1"/>
</dbReference>
<dbReference type="UniPathway" id="UPA00148"/>
<dbReference type="PANTHER" id="PTHR36925">
    <property type="entry name" value="COBALT-PRECORRIN-6A REDUCTASE"/>
    <property type="match status" value="1"/>
</dbReference>
<protein>
    <submittedName>
        <fullName evidence="4">Precorrin-6A reductase</fullName>
        <ecNumber evidence="4">1.3.1.54</ecNumber>
    </submittedName>
</protein>
<dbReference type="RefSeq" id="WP_194076653.1">
    <property type="nucleotide sequence ID" value="NZ_CP061839.1"/>
</dbReference>
<dbReference type="PROSITE" id="PS51014">
    <property type="entry name" value="COBK_CBIJ"/>
    <property type="match status" value="1"/>
</dbReference>
<keyword evidence="3 4" id="KW-0560">Oxidoreductase</keyword>
<keyword evidence="2" id="KW-0169">Cobalamin biosynthesis</keyword>
<dbReference type="EC" id="1.3.1.54" evidence="4"/>
<dbReference type="EMBL" id="CP061839">
    <property type="protein sequence ID" value="QOW61179.1"/>
    <property type="molecule type" value="Genomic_DNA"/>
</dbReference>
<proteinExistence type="predicted"/>
<dbReference type="GO" id="GO:0009236">
    <property type="term" value="P:cobalamin biosynthetic process"/>
    <property type="evidence" value="ECO:0007669"/>
    <property type="project" value="UniProtKB-UniPathway"/>
</dbReference>
<evidence type="ECO:0000256" key="1">
    <source>
        <dbReference type="ARBA" id="ARBA00004953"/>
    </source>
</evidence>
<evidence type="ECO:0000313" key="5">
    <source>
        <dbReference type="Proteomes" id="UP000593915"/>
    </source>
</evidence>
<organism evidence="4 5">
    <name type="scientific">Treponema pedis</name>
    <dbReference type="NCBI Taxonomy" id="409322"/>
    <lineage>
        <taxon>Bacteria</taxon>
        <taxon>Pseudomonadati</taxon>
        <taxon>Spirochaetota</taxon>
        <taxon>Spirochaetia</taxon>
        <taxon>Spirochaetales</taxon>
        <taxon>Treponemataceae</taxon>
        <taxon>Treponema</taxon>
    </lineage>
</organism>
<dbReference type="Pfam" id="PF02571">
    <property type="entry name" value="CbiJ"/>
    <property type="match status" value="1"/>
</dbReference>
<evidence type="ECO:0000313" key="4">
    <source>
        <dbReference type="EMBL" id="QOW61179.1"/>
    </source>
</evidence>
<gene>
    <name evidence="4" type="primary">cobK</name>
    <name evidence="4" type="ORF">IFE08_01865</name>
</gene>
<dbReference type="InterPro" id="IPR003723">
    <property type="entry name" value="Precorrin-6x_reduct"/>
</dbReference>
<dbReference type="Proteomes" id="UP000593915">
    <property type="component" value="Chromosome"/>
</dbReference>
<reference evidence="4 5" key="1">
    <citation type="submission" date="2020-09" db="EMBL/GenBank/DDBJ databases">
        <title>Characterization of Treponema spp. from bovine digital dermatitis in Korea.</title>
        <authorList>
            <person name="Espiritu H.M."/>
            <person name="Cho Y.I."/>
            <person name="Mamuad L."/>
        </authorList>
    </citation>
    <scope>NUCLEOTIDE SEQUENCE [LARGE SCALE GENOMIC DNA]</scope>
    <source>
        <strain evidence="4 5">KS1</strain>
    </source>
</reference>
<evidence type="ECO:0000256" key="2">
    <source>
        <dbReference type="ARBA" id="ARBA00022573"/>
    </source>
</evidence>